<reference evidence="7" key="1">
    <citation type="submission" date="2022-06" db="EMBL/GenBank/DDBJ databases">
        <authorList>
            <person name="Ping M."/>
        </authorList>
    </citation>
    <scope>NUCLEOTIDE SEQUENCE</scope>
    <source>
        <strain evidence="7">JCM11759T</strain>
    </source>
</reference>
<proteinExistence type="inferred from homology"/>
<feature type="chain" id="PRO_5047154632" evidence="5">
    <location>
        <begin position="27"/>
        <end position="275"/>
    </location>
</feature>
<accession>A0ABY5DBQ0</accession>
<keyword evidence="8" id="KW-1185">Reference proteome</keyword>
<dbReference type="EMBL" id="CP099837">
    <property type="protein sequence ID" value="USY20784.1"/>
    <property type="molecule type" value="Genomic_DNA"/>
</dbReference>
<evidence type="ECO:0000313" key="8">
    <source>
        <dbReference type="Proteomes" id="UP001055940"/>
    </source>
</evidence>
<dbReference type="SMART" id="SM00062">
    <property type="entry name" value="PBPb"/>
    <property type="match status" value="1"/>
</dbReference>
<dbReference type="RefSeq" id="WP_254419812.1">
    <property type="nucleotide sequence ID" value="NZ_BAAAJB010000049.1"/>
</dbReference>
<protein>
    <submittedName>
        <fullName evidence="7">Glutamate ABC transporter substrate-binding protein</fullName>
    </submittedName>
</protein>
<dbReference type="Proteomes" id="UP001055940">
    <property type="component" value="Chromosome"/>
</dbReference>
<gene>
    <name evidence="7" type="ORF">NE857_03785</name>
</gene>
<dbReference type="PANTHER" id="PTHR30085:SF6">
    <property type="entry name" value="ABC TRANSPORTER GLUTAMINE-BINDING PROTEIN GLNH"/>
    <property type="match status" value="1"/>
</dbReference>
<evidence type="ECO:0000256" key="2">
    <source>
        <dbReference type="ARBA" id="ARBA00022448"/>
    </source>
</evidence>
<keyword evidence="3 5" id="KW-0732">Signal</keyword>
<keyword evidence="2" id="KW-0813">Transport</keyword>
<feature type="signal peptide" evidence="5">
    <location>
        <begin position="1"/>
        <end position="26"/>
    </location>
</feature>
<feature type="domain" description="Solute-binding protein family 3/N-terminal" evidence="6">
    <location>
        <begin position="38"/>
        <end position="260"/>
    </location>
</feature>
<dbReference type="InterPro" id="IPR018313">
    <property type="entry name" value="SBP_3_CS"/>
</dbReference>
<dbReference type="Gene3D" id="3.40.190.10">
    <property type="entry name" value="Periplasmic binding protein-like II"/>
    <property type="match status" value="2"/>
</dbReference>
<dbReference type="InterPro" id="IPR001638">
    <property type="entry name" value="Solute-binding_3/MltF_N"/>
</dbReference>
<dbReference type="PANTHER" id="PTHR30085">
    <property type="entry name" value="AMINO ACID ABC TRANSPORTER PERMEASE"/>
    <property type="match status" value="1"/>
</dbReference>
<dbReference type="InterPro" id="IPR051455">
    <property type="entry name" value="Bact_solute-bind_prot3"/>
</dbReference>
<dbReference type="SUPFAM" id="SSF53850">
    <property type="entry name" value="Periplasmic binding protein-like II"/>
    <property type="match status" value="1"/>
</dbReference>
<sequence length="275" mass="29453">MWFRHRRGAAAAALGAVAVILLPACSAEREESLVDADSLTIGVKDDQPGLGLDVNGELVGFDVDVAHYIAAHLGIEEVELVGITSAEREEKLVSGEVDMVVATYSITPGRKTEVTFGGPYYVAKQDILVRAEEDAVDGVRDLEGRSVCQGAGSNSAFRITDGLGIDVLELQEAETYSVCIERLSEGSVDAVSTDNLILAGFLAEDPDSFRFVNNPFTDEKYGVGLPHGDVAACEAVNKAVSEMYQDGTAVDLLEEWFGETDLEVVRTVPQFEGCD</sequence>
<evidence type="ECO:0000313" key="7">
    <source>
        <dbReference type="EMBL" id="USY20784.1"/>
    </source>
</evidence>
<evidence type="ECO:0000259" key="6">
    <source>
        <dbReference type="SMART" id="SM00062"/>
    </source>
</evidence>
<name>A0ABY5DBQ0_9ACTN</name>
<evidence type="ECO:0000256" key="3">
    <source>
        <dbReference type="ARBA" id="ARBA00022729"/>
    </source>
</evidence>
<comment type="similarity">
    <text evidence="1 4">Belongs to the bacterial solute-binding protein 3 family.</text>
</comment>
<dbReference type="CDD" id="cd13690">
    <property type="entry name" value="PBP2_GluB"/>
    <property type="match status" value="1"/>
</dbReference>
<organism evidence="7 8">
    <name type="scientific">Nocardiopsis exhalans</name>
    <dbReference type="NCBI Taxonomy" id="163604"/>
    <lineage>
        <taxon>Bacteria</taxon>
        <taxon>Bacillati</taxon>
        <taxon>Actinomycetota</taxon>
        <taxon>Actinomycetes</taxon>
        <taxon>Streptosporangiales</taxon>
        <taxon>Nocardiopsidaceae</taxon>
        <taxon>Nocardiopsis</taxon>
    </lineage>
</organism>
<evidence type="ECO:0000256" key="1">
    <source>
        <dbReference type="ARBA" id="ARBA00010333"/>
    </source>
</evidence>
<dbReference type="PROSITE" id="PS01039">
    <property type="entry name" value="SBP_BACTERIAL_3"/>
    <property type="match status" value="1"/>
</dbReference>
<evidence type="ECO:0000256" key="5">
    <source>
        <dbReference type="SAM" id="SignalP"/>
    </source>
</evidence>
<evidence type="ECO:0000256" key="4">
    <source>
        <dbReference type="RuleBase" id="RU003744"/>
    </source>
</evidence>
<dbReference type="Pfam" id="PF00497">
    <property type="entry name" value="SBP_bac_3"/>
    <property type="match status" value="1"/>
</dbReference>